<dbReference type="AlphaFoldDB" id="Q8MVV1"/>
<dbReference type="GO" id="GO:0016020">
    <property type="term" value="C:membrane"/>
    <property type="evidence" value="ECO:0007669"/>
    <property type="project" value="InterPro"/>
</dbReference>
<protein>
    <submittedName>
        <fullName evidence="2">Erythrocyte membrane protein 1</fullName>
    </submittedName>
</protein>
<accession>Q8MVV1</accession>
<dbReference type="Gene3D" id="1.20.1310.20">
    <property type="entry name" value="Duffy-antigen binding domain"/>
    <property type="match status" value="1"/>
</dbReference>
<feature type="non-terminal residue" evidence="2">
    <location>
        <position position="94"/>
    </location>
</feature>
<dbReference type="Pfam" id="PF05424">
    <property type="entry name" value="Duffy_binding"/>
    <property type="match status" value="1"/>
</dbReference>
<dbReference type="InterPro" id="IPR008602">
    <property type="entry name" value="Duffy-antigen-binding"/>
</dbReference>
<evidence type="ECO:0000313" key="2">
    <source>
        <dbReference type="EMBL" id="AAM77861.1"/>
    </source>
</evidence>
<feature type="non-terminal residue" evidence="2">
    <location>
        <position position="1"/>
    </location>
</feature>
<sequence length="94" mass="11343">PEGFRKQMYYTFSDYRDIFFGKDISTYYYISGVSSKVKDILQNDNKDKENPEDWWKEHGHEIWEGMLCALTHEIDEEEKNKIKNTYSYNKLNNA</sequence>
<dbReference type="EMBL" id="AF465501">
    <property type="protein sequence ID" value="AAM77861.1"/>
    <property type="molecule type" value="mRNA"/>
</dbReference>
<organism evidence="2">
    <name type="scientific">Plasmodium falciparum</name>
    <name type="common">malaria parasite P. falciparum</name>
    <dbReference type="NCBI Taxonomy" id="5833"/>
    <lineage>
        <taxon>Eukaryota</taxon>
        <taxon>Sar</taxon>
        <taxon>Alveolata</taxon>
        <taxon>Apicomplexa</taxon>
        <taxon>Aconoidasida</taxon>
        <taxon>Haemosporida</taxon>
        <taxon>Plasmodiidae</taxon>
        <taxon>Plasmodium</taxon>
        <taxon>Plasmodium (Laverania)</taxon>
    </lineage>
</organism>
<dbReference type="GO" id="GO:0046789">
    <property type="term" value="F:host cell surface receptor binding"/>
    <property type="evidence" value="ECO:0007669"/>
    <property type="project" value="InterPro"/>
</dbReference>
<gene>
    <name evidence="2" type="primary">var</name>
</gene>
<dbReference type="InterPro" id="IPR042202">
    <property type="entry name" value="Duffy-ag-bd_sf"/>
</dbReference>
<feature type="domain" description="Duffy-antigen binding" evidence="1">
    <location>
        <begin position="2"/>
        <end position="80"/>
    </location>
</feature>
<evidence type="ECO:0000259" key="1">
    <source>
        <dbReference type="Pfam" id="PF05424"/>
    </source>
</evidence>
<dbReference type="SUPFAM" id="SSF140924">
    <property type="entry name" value="Duffy binding domain-like"/>
    <property type="match status" value="1"/>
</dbReference>
<reference evidence="2" key="1">
    <citation type="journal article" date="2002" name="Mol. Biochem. Parasitol.">
        <title>Two DBLgamma subtypes are commonly expressed by placental isolates of Plasmodium falciparum.</title>
        <authorList>
            <person name="Fried M."/>
            <person name="Duffy P.E."/>
        </authorList>
    </citation>
    <scope>NUCLEOTIDE SEQUENCE</scope>
</reference>
<name>Q8MVV1_PLAFA</name>
<proteinExistence type="evidence at transcript level"/>